<dbReference type="InterPro" id="IPR056084">
    <property type="entry name" value="DUF7667"/>
</dbReference>
<evidence type="ECO:0000313" key="1">
    <source>
        <dbReference type="EMBL" id="MBB6448492.1"/>
    </source>
</evidence>
<evidence type="ECO:0000313" key="2">
    <source>
        <dbReference type="Proteomes" id="UP000568839"/>
    </source>
</evidence>
<protein>
    <submittedName>
        <fullName evidence="1">Uncharacterized protein</fullName>
    </submittedName>
</protein>
<reference evidence="1 2" key="1">
    <citation type="submission" date="2020-08" db="EMBL/GenBank/DDBJ databases">
        <title>Genomic Encyclopedia of Type Strains, Phase IV (KMG-IV): sequencing the most valuable type-strain genomes for metagenomic binning, comparative biology and taxonomic classification.</title>
        <authorList>
            <person name="Goeker M."/>
        </authorList>
    </citation>
    <scope>NUCLEOTIDE SEQUENCE [LARGE SCALE GENOMIC DNA]</scope>
    <source>
        <strain evidence="1 2">DSM 21769</strain>
    </source>
</reference>
<dbReference type="Proteomes" id="UP000568839">
    <property type="component" value="Unassembled WGS sequence"/>
</dbReference>
<proteinExistence type="predicted"/>
<keyword evidence="2" id="KW-1185">Reference proteome</keyword>
<organism evidence="1 2">
    <name type="scientific">Geomicrobium halophilum</name>
    <dbReference type="NCBI Taxonomy" id="549000"/>
    <lineage>
        <taxon>Bacteria</taxon>
        <taxon>Bacillati</taxon>
        <taxon>Bacillota</taxon>
        <taxon>Bacilli</taxon>
        <taxon>Bacillales</taxon>
        <taxon>Geomicrobium</taxon>
    </lineage>
</organism>
<comment type="caution">
    <text evidence="1">The sequence shown here is derived from an EMBL/GenBank/DDBJ whole genome shotgun (WGS) entry which is preliminary data.</text>
</comment>
<sequence>MEGSDHLYSVVAERLVRLVLKADYRALTESEQSEMDESKKFLRNFYWEKEKLSTMSYIAYTTEDHEWQHEICSAVEKLKGE</sequence>
<dbReference type="Pfam" id="PF24704">
    <property type="entry name" value="DUF7667"/>
    <property type="match status" value="1"/>
</dbReference>
<gene>
    <name evidence="1" type="ORF">HNR44_000441</name>
</gene>
<name>A0A841PWU0_9BACL</name>
<accession>A0A841PWU0</accession>
<dbReference type="AlphaFoldDB" id="A0A841PWU0"/>
<dbReference type="EMBL" id="JACHHJ010000001">
    <property type="protein sequence ID" value="MBB6448492.1"/>
    <property type="molecule type" value="Genomic_DNA"/>
</dbReference>